<evidence type="ECO:0000313" key="1">
    <source>
        <dbReference type="EMBL" id="SHL66907.1"/>
    </source>
</evidence>
<proteinExistence type="predicted"/>
<keyword evidence="2" id="KW-1185">Reference proteome</keyword>
<accession>A0A1M7CIC6</accession>
<dbReference type="STRING" id="1419482.SAMN05444266_104337"/>
<reference evidence="1 2" key="1">
    <citation type="submission" date="2016-11" db="EMBL/GenBank/DDBJ databases">
        <authorList>
            <person name="Jaros S."/>
            <person name="Januszkiewicz K."/>
            <person name="Wedrychowicz H."/>
        </authorList>
    </citation>
    <scope>NUCLEOTIDE SEQUENCE [LARGE SCALE GENOMIC DNA]</scope>
    <source>
        <strain evidence="1 2">DSM 27406</strain>
    </source>
</reference>
<organism evidence="1 2">
    <name type="scientific">Chitinophaga jiangningensis</name>
    <dbReference type="NCBI Taxonomy" id="1419482"/>
    <lineage>
        <taxon>Bacteria</taxon>
        <taxon>Pseudomonadati</taxon>
        <taxon>Bacteroidota</taxon>
        <taxon>Chitinophagia</taxon>
        <taxon>Chitinophagales</taxon>
        <taxon>Chitinophagaceae</taxon>
        <taxon>Chitinophaga</taxon>
    </lineage>
</organism>
<name>A0A1M7CIC6_9BACT</name>
<dbReference type="EMBL" id="FRBL01000004">
    <property type="protein sequence ID" value="SHL66907.1"/>
    <property type="molecule type" value="Genomic_DNA"/>
</dbReference>
<evidence type="ECO:0000313" key="2">
    <source>
        <dbReference type="Proteomes" id="UP000184420"/>
    </source>
</evidence>
<gene>
    <name evidence="1" type="ORF">SAMN05444266_104337</name>
</gene>
<dbReference type="Proteomes" id="UP000184420">
    <property type="component" value="Unassembled WGS sequence"/>
</dbReference>
<sequence length="110" mass="12564">MVVCASQPFFRFPGTGVVSGFLKIKMEITDITVYIDNKPYSFHVKVDHKANSTTYQVDPVADADPVPDFIPEHLEFNENGEVTLKQRLKTVEQEQLARLVWQNILDKTKP</sequence>
<dbReference type="AlphaFoldDB" id="A0A1M7CIC6"/>
<protein>
    <submittedName>
        <fullName evidence="1">Uncharacterized protein</fullName>
    </submittedName>
</protein>